<dbReference type="PANTHER" id="PTHR15034">
    <property type="entry name" value="DEATH DOMAIN-CONTAINING PROTEIN CRADD"/>
    <property type="match status" value="1"/>
</dbReference>
<dbReference type="AlphaFoldDB" id="A0A9D4FE21"/>
<dbReference type="PANTHER" id="PTHR15034:SF5">
    <property type="entry name" value="DEATH DOMAIN-CONTAINING PROTEIN CRADD"/>
    <property type="match status" value="1"/>
</dbReference>
<reference evidence="3" key="1">
    <citation type="journal article" date="2019" name="bioRxiv">
        <title>The Genome of the Zebra Mussel, Dreissena polymorpha: A Resource for Invasive Species Research.</title>
        <authorList>
            <person name="McCartney M.A."/>
            <person name="Auch B."/>
            <person name="Kono T."/>
            <person name="Mallez S."/>
            <person name="Zhang Y."/>
            <person name="Obille A."/>
            <person name="Becker A."/>
            <person name="Abrahante J.E."/>
            <person name="Garbe J."/>
            <person name="Badalamenti J.P."/>
            <person name="Herman A."/>
            <person name="Mangelson H."/>
            <person name="Liachko I."/>
            <person name="Sullivan S."/>
            <person name="Sone E.D."/>
            <person name="Koren S."/>
            <person name="Silverstein K.A.T."/>
            <person name="Beckman K.B."/>
            <person name="Gohl D.M."/>
        </authorList>
    </citation>
    <scope>NUCLEOTIDE SEQUENCE</scope>
    <source>
        <strain evidence="3">Duluth1</strain>
        <tissue evidence="3">Whole animal</tissue>
    </source>
</reference>
<dbReference type="GO" id="GO:0042981">
    <property type="term" value="P:regulation of apoptotic process"/>
    <property type="evidence" value="ECO:0007669"/>
    <property type="project" value="InterPro"/>
</dbReference>
<name>A0A9D4FE21_DREPO</name>
<evidence type="ECO:0000313" key="3">
    <source>
        <dbReference type="EMBL" id="KAH3797020.1"/>
    </source>
</evidence>
<dbReference type="InterPro" id="IPR011029">
    <property type="entry name" value="DEATH-like_dom_sf"/>
</dbReference>
<feature type="region of interest" description="Disordered" evidence="1">
    <location>
        <begin position="264"/>
        <end position="292"/>
    </location>
</feature>
<dbReference type="GO" id="GO:0070513">
    <property type="term" value="F:death domain binding"/>
    <property type="evidence" value="ECO:0007669"/>
    <property type="project" value="InterPro"/>
</dbReference>
<feature type="compositionally biased region" description="Basic residues" evidence="1">
    <location>
        <begin position="424"/>
        <end position="434"/>
    </location>
</feature>
<dbReference type="EMBL" id="JAIWYP010000007">
    <property type="protein sequence ID" value="KAH3797020.1"/>
    <property type="molecule type" value="Genomic_DNA"/>
</dbReference>
<gene>
    <name evidence="3" type="ORF">DPMN_150596</name>
</gene>
<dbReference type="Pfam" id="PF00619">
    <property type="entry name" value="CARD"/>
    <property type="match status" value="2"/>
</dbReference>
<proteinExistence type="predicted"/>
<protein>
    <recommendedName>
        <fullName evidence="2">CARD domain-containing protein</fullName>
    </recommendedName>
</protein>
<comment type="caution">
    <text evidence="3">The sequence shown here is derived from an EMBL/GenBank/DDBJ whole genome shotgun (WGS) entry which is preliminary data.</text>
</comment>
<evidence type="ECO:0000256" key="1">
    <source>
        <dbReference type="SAM" id="MobiDB-lite"/>
    </source>
</evidence>
<dbReference type="Proteomes" id="UP000828390">
    <property type="component" value="Unassembled WGS sequence"/>
</dbReference>
<dbReference type="InterPro" id="IPR037939">
    <property type="entry name" value="CRADD"/>
</dbReference>
<keyword evidence="4" id="KW-1185">Reference proteome</keyword>
<reference evidence="3" key="2">
    <citation type="submission" date="2020-11" db="EMBL/GenBank/DDBJ databases">
        <authorList>
            <person name="McCartney M.A."/>
            <person name="Auch B."/>
            <person name="Kono T."/>
            <person name="Mallez S."/>
            <person name="Becker A."/>
            <person name="Gohl D.M."/>
            <person name="Silverstein K.A.T."/>
            <person name="Koren S."/>
            <person name="Bechman K.B."/>
            <person name="Herman A."/>
            <person name="Abrahante J.E."/>
            <person name="Garbe J."/>
        </authorList>
    </citation>
    <scope>NUCLEOTIDE SEQUENCE</scope>
    <source>
        <strain evidence="3">Duluth1</strain>
        <tissue evidence="3">Whole animal</tissue>
    </source>
</reference>
<sequence length="684" mass="78367">MEQFHKSVLKKNHFTLVSDIDLTLSSVLDSLREDGLISSNEEDVIMAEKTKRNQNSKLLYILKKRDPTTGPYDNFKSALKEDYGFLVEKLETTEKRVSSSAAELHRSEKCTHCELVKRIIPTDVTHLLYENEVLTDDELEELNDDAIPRLSRANRLFDLLRSKNNAEEVATHLESSLRVKYKSLIHDHEGANLSKYVKCRCKRSTTPIEKDEQNNKESCSGTSQIVNNKDYNSNIIESISTLENNISALGHESELHSLESNEFKSLDRPCGATPQEQDENSSKSNQRIKPTRPRCITPNVVGHCQNRINECLIYNTSNLETRVMYNTFDNCLNTYDLDKNRTCDGCLFRDENQKHELVPTTSGSHRNICIDESVQHTIYLPNSCQSSAFIRHYTLPHMQKCYDNRDSATTRPHANTRRRDEKKKSIRKRSRSHVNARSDATKGYDDVDGNPDEDDKSQKSGFGASIETHPKDHDSDLMLVKCVNGALPNNRKLMRKCSRLWDQLFLLREKGDWKTHALITKQAFEKFSDSPDLKVMVYRSEMCISTFYKSDHAKALQMFDKALECIPMTEMPNWHLTRILPLKVELCTRANKMDEASSLLDDAKLAMVDLRPCFSTGTFYFFEAMYLSNILQCTRRDTKSADGISQKVKTCFLTVLRSGRSVFSQIVFKSSVFIPGFVLSWCGL</sequence>
<organism evidence="3 4">
    <name type="scientific">Dreissena polymorpha</name>
    <name type="common">Zebra mussel</name>
    <name type="synonym">Mytilus polymorpha</name>
    <dbReference type="NCBI Taxonomy" id="45954"/>
    <lineage>
        <taxon>Eukaryota</taxon>
        <taxon>Metazoa</taxon>
        <taxon>Spiralia</taxon>
        <taxon>Lophotrochozoa</taxon>
        <taxon>Mollusca</taxon>
        <taxon>Bivalvia</taxon>
        <taxon>Autobranchia</taxon>
        <taxon>Heteroconchia</taxon>
        <taxon>Euheterodonta</taxon>
        <taxon>Imparidentia</taxon>
        <taxon>Neoheterodontei</taxon>
        <taxon>Myida</taxon>
        <taxon>Dreissenoidea</taxon>
        <taxon>Dreissenidae</taxon>
        <taxon>Dreissena</taxon>
    </lineage>
</organism>
<dbReference type="Gene3D" id="1.10.533.10">
    <property type="entry name" value="Death Domain, Fas"/>
    <property type="match status" value="2"/>
</dbReference>
<feature type="compositionally biased region" description="Acidic residues" evidence="1">
    <location>
        <begin position="446"/>
        <end position="455"/>
    </location>
</feature>
<dbReference type="PROSITE" id="PS50209">
    <property type="entry name" value="CARD"/>
    <property type="match status" value="2"/>
</dbReference>
<accession>A0A9D4FE21</accession>
<dbReference type="CDD" id="cd01671">
    <property type="entry name" value="CARD"/>
    <property type="match status" value="2"/>
</dbReference>
<evidence type="ECO:0000313" key="4">
    <source>
        <dbReference type="Proteomes" id="UP000828390"/>
    </source>
</evidence>
<evidence type="ECO:0000259" key="2">
    <source>
        <dbReference type="PROSITE" id="PS50209"/>
    </source>
</evidence>
<feature type="domain" description="CARD" evidence="2">
    <location>
        <begin position="1"/>
        <end position="67"/>
    </location>
</feature>
<feature type="domain" description="CARD" evidence="2">
    <location>
        <begin position="115"/>
        <end position="165"/>
    </location>
</feature>
<dbReference type="InterPro" id="IPR001315">
    <property type="entry name" value="CARD"/>
</dbReference>
<dbReference type="SUPFAM" id="SSF47986">
    <property type="entry name" value="DEATH domain"/>
    <property type="match status" value="2"/>
</dbReference>
<dbReference type="SMART" id="SM00114">
    <property type="entry name" value="CARD"/>
    <property type="match status" value="1"/>
</dbReference>
<feature type="region of interest" description="Disordered" evidence="1">
    <location>
        <begin position="403"/>
        <end position="470"/>
    </location>
</feature>
<dbReference type="GO" id="GO:0002020">
    <property type="term" value="F:protease binding"/>
    <property type="evidence" value="ECO:0007669"/>
    <property type="project" value="InterPro"/>
</dbReference>